<dbReference type="OrthoDB" id="2290519at2"/>
<dbReference type="Gene3D" id="3.40.50.300">
    <property type="entry name" value="P-loop containing nucleotide triphosphate hydrolases"/>
    <property type="match status" value="1"/>
</dbReference>
<evidence type="ECO:0000313" key="6">
    <source>
        <dbReference type="Proteomes" id="UP000077134"/>
    </source>
</evidence>
<dbReference type="InterPro" id="IPR003593">
    <property type="entry name" value="AAA+_ATPase"/>
</dbReference>
<dbReference type="SMART" id="SM00382">
    <property type="entry name" value="AAA"/>
    <property type="match status" value="1"/>
</dbReference>
<dbReference type="SUPFAM" id="SSF52540">
    <property type="entry name" value="P-loop containing nucleoside triphosphate hydrolases"/>
    <property type="match status" value="1"/>
</dbReference>
<gene>
    <name evidence="5" type="ORF">PNBC_14470</name>
</gene>
<dbReference type="AlphaFoldDB" id="A0A162RKD1"/>
<dbReference type="EMBL" id="LSFN01000032">
    <property type="protein sequence ID" value="OAB72647.1"/>
    <property type="molecule type" value="Genomic_DNA"/>
</dbReference>
<dbReference type="RefSeq" id="WP_068659327.1">
    <property type="nucleotide sequence ID" value="NZ_CP017770.1"/>
</dbReference>
<dbReference type="GO" id="GO:0005524">
    <property type="term" value="F:ATP binding"/>
    <property type="evidence" value="ECO:0007669"/>
    <property type="project" value="UniProtKB-KW"/>
</dbReference>
<evidence type="ECO:0000313" key="5">
    <source>
        <dbReference type="EMBL" id="OAB72647.1"/>
    </source>
</evidence>
<dbReference type="PANTHER" id="PTHR42939:SF1">
    <property type="entry name" value="ABC TRANSPORTER ATP-BINDING PROTEIN ALBC-RELATED"/>
    <property type="match status" value="1"/>
</dbReference>
<keyword evidence="3" id="KW-0067">ATP-binding</keyword>
<organism evidence="5 6">
    <name type="scientific">Paenibacillus crassostreae</name>
    <dbReference type="NCBI Taxonomy" id="1763538"/>
    <lineage>
        <taxon>Bacteria</taxon>
        <taxon>Bacillati</taxon>
        <taxon>Bacillota</taxon>
        <taxon>Bacilli</taxon>
        <taxon>Bacillales</taxon>
        <taxon>Paenibacillaceae</taxon>
        <taxon>Paenibacillus</taxon>
    </lineage>
</organism>
<comment type="caution">
    <text evidence="5">The sequence shown here is derived from an EMBL/GenBank/DDBJ whole genome shotgun (WGS) entry which is preliminary data.</text>
</comment>
<dbReference type="GO" id="GO:0016887">
    <property type="term" value="F:ATP hydrolysis activity"/>
    <property type="evidence" value="ECO:0007669"/>
    <property type="project" value="InterPro"/>
</dbReference>
<accession>A0A162RKD1</accession>
<dbReference type="KEGG" id="pcx:LPB68_05780"/>
<dbReference type="STRING" id="1763538.LPB68_05780"/>
<reference evidence="5 6" key="1">
    <citation type="submission" date="2016-02" db="EMBL/GenBank/DDBJ databases">
        <title>Paenibacillus sp. LPB0068, isolated from Crassostrea gigas.</title>
        <authorList>
            <person name="Shin S.-K."/>
            <person name="Yi H."/>
        </authorList>
    </citation>
    <scope>NUCLEOTIDE SEQUENCE [LARGE SCALE GENOMIC DNA]</scope>
    <source>
        <strain evidence="5 6">LPB0068</strain>
    </source>
</reference>
<keyword evidence="6" id="KW-1185">Reference proteome</keyword>
<dbReference type="PANTHER" id="PTHR42939">
    <property type="entry name" value="ABC TRANSPORTER ATP-BINDING PROTEIN ALBC-RELATED"/>
    <property type="match status" value="1"/>
</dbReference>
<proteinExistence type="predicted"/>
<feature type="domain" description="ABC transporter" evidence="4">
    <location>
        <begin position="7"/>
        <end position="227"/>
    </location>
</feature>
<dbReference type="InterPro" id="IPR051782">
    <property type="entry name" value="ABC_Transporter_VariousFunc"/>
</dbReference>
<keyword evidence="2" id="KW-0547">Nucleotide-binding</keyword>
<dbReference type="Proteomes" id="UP000077134">
    <property type="component" value="Unassembled WGS sequence"/>
</dbReference>
<dbReference type="InterPro" id="IPR027417">
    <property type="entry name" value="P-loop_NTPase"/>
</dbReference>
<evidence type="ECO:0000259" key="4">
    <source>
        <dbReference type="PROSITE" id="PS50893"/>
    </source>
</evidence>
<protein>
    <submittedName>
        <fullName evidence="5">ABC transporter</fullName>
    </submittedName>
</protein>
<evidence type="ECO:0000256" key="1">
    <source>
        <dbReference type="ARBA" id="ARBA00022448"/>
    </source>
</evidence>
<evidence type="ECO:0000256" key="2">
    <source>
        <dbReference type="ARBA" id="ARBA00022741"/>
    </source>
</evidence>
<dbReference type="CDD" id="cd03230">
    <property type="entry name" value="ABC_DR_subfamily_A"/>
    <property type="match status" value="1"/>
</dbReference>
<evidence type="ECO:0000256" key="3">
    <source>
        <dbReference type="ARBA" id="ARBA00022840"/>
    </source>
</evidence>
<dbReference type="PROSITE" id="PS50893">
    <property type="entry name" value="ABC_TRANSPORTER_2"/>
    <property type="match status" value="1"/>
</dbReference>
<dbReference type="InterPro" id="IPR003439">
    <property type="entry name" value="ABC_transporter-like_ATP-bd"/>
</dbReference>
<keyword evidence="1" id="KW-0813">Transport</keyword>
<dbReference type="Pfam" id="PF00005">
    <property type="entry name" value="ABC_tran"/>
    <property type="match status" value="1"/>
</dbReference>
<name>A0A162RKD1_9BACL</name>
<sequence length="282" mass="32135">MNSDSLVTLNNITKQYDKRTVLSSISMTINQGESIILRGSNGSGKSTLLKIFAGLINPTSGERELRNSKLIIGYTPDRMSKLKMTSTEYLTHMGKIAGISNKQLDLRIKELHELFNLEPIKSPNMLHYSKGMLQKVNLMQASLKVPDLLVLDEPFSGLDTESIEHLLTSLKNLRGQGTAILAAVHDPLLAKQLISRTFWIRQGRLLEGTEQSLKFTAFYELECQFNQRVHFELTTSFPEVIWTLEDKGYRYTIFEEDYRDFVLMLLNNGGVIIYLRRRDALS</sequence>